<dbReference type="Pfam" id="PF02541">
    <property type="entry name" value="Ppx-GppA"/>
    <property type="match status" value="1"/>
</dbReference>
<proteinExistence type="predicted"/>
<dbReference type="PANTHER" id="PTHR30005">
    <property type="entry name" value="EXOPOLYPHOSPHATASE"/>
    <property type="match status" value="1"/>
</dbReference>
<dbReference type="InterPro" id="IPR043129">
    <property type="entry name" value="ATPase_NBD"/>
</dbReference>
<dbReference type="GO" id="GO:0016462">
    <property type="term" value="F:pyrophosphatase activity"/>
    <property type="evidence" value="ECO:0007669"/>
    <property type="project" value="TreeGrafter"/>
</dbReference>
<gene>
    <name evidence="2" type="ORF">KL86DYS2_12021</name>
</gene>
<evidence type="ECO:0000259" key="1">
    <source>
        <dbReference type="Pfam" id="PF02541"/>
    </source>
</evidence>
<feature type="domain" description="Ppx/GppA phosphatase N-terminal" evidence="1">
    <location>
        <begin position="32"/>
        <end position="294"/>
    </location>
</feature>
<protein>
    <recommendedName>
        <fullName evidence="1">Ppx/GppA phosphatase N-terminal domain-containing protein</fullName>
    </recommendedName>
</protein>
<dbReference type="AlphaFoldDB" id="A0A212JPJ1"/>
<dbReference type="RefSeq" id="WP_296949547.1">
    <property type="nucleotide sequence ID" value="NZ_LT599021.1"/>
</dbReference>
<dbReference type="CDD" id="cd24006">
    <property type="entry name" value="ASKHA_NBD_PPX_GppA"/>
    <property type="match status" value="1"/>
</dbReference>
<dbReference type="SUPFAM" id="SSF53067">
    <property type="entry name" value="Actin-like ATPase domain"/>
    <property type="match status" value="2"/>
</dbReference>
<reference evidence="2" key="1">
    <citation type="submission" date="2016-04" db="EMBL/GenBank/DDBJ databases">
        <authorList>
            <person name="Evans L.H."/>
            <person name="Alamgir A."/>
            <person name="Owens N."/>
            <person name="Weber N.D."/>
            <person name="Virtaneva K."/>
            <person name="Barbian K."/>
            <person name="Babar A."/>
            <person name="Rosenke K."/>
        </authorList>
    </citation>
    <scope>NUCLEOTIDE SEQUENCE</scope>
    <source>
        <strain evidence="2">86-2</strain>
    </source>
</reference>
<dbReference type="InterPro" id="IPR050273">
    <property type="entry name" value="GppA/Ppx_hydrolase"/>
</dbReference>
<organism evidence="2">
    <name type="scientific">uncultured Dysgonomonas sp</name>
    <dbReference type="NCBI Taxonomy" id="206096"/>
    <lineage>
        <taxon>Bacteria</taxon>
        <taxon>Pseudomonadati</taxon>
        <taxon>Bacteroidota</taxon>
        <taxon>Bacteroidia</taxon>
        <taxon>Bacteroidales</taxon>
        <taxon>Dysgonomonadaceae</taxon>
        <taxon>Dysgonomonas</taxon>
        <taxon>environmental samples</taxon>
    </lineage>
</organism>
<dbReference type="EMBL" id="FLUL01000001">
    <property type="protein sequence ID" value="SBW01376.1"/>
    <property type="molecule type" value="Genomic_DNA"/>
</dbReference>
<accession>A0A212JPJ1</accession>
<dbReference type="PANTHER" id="PTHR30005:SF0">
    <property type="entry name" value="RETROGRADE REGULATION PROTEIN 2"/>
    <property type="match status" value="1"/>
</dbReference>
<evidence type="ECO:0000313" key="2">
    <source>
        <dbReference type="EMBL" id="SBW01376.1"/>
    </source>
</evidence>
<name>A0A212JPJ1_9BACT</name>
<dbReference type="Gene3D" id="3.30.420.40">
    <property type="match status" value="1"/>
</dbReference>
<dbReference type="Gene3D" id="3.30.420.150">
    <property type="entry name" value="Exopolyphosphatase. Domain 2"/>
    <property type="match status" value="1"/>
</dbReference>
<dbReference type="InterPro" id="IPR003695">
    <property type="entry name" value="Ppx_GppA_N"/>
</dbReference>
<sequence length="303" mass="34274">MNTDIFAAIDIGSNAIRLLINNIEVNGTTPDFKKVAYLRVPIRLGDDVFTSGTISKDKEWRLIHAMQGFSHIMKAYGVMNYRACATSAMRDATNGANIVEDIRRESGINIDIITGREEAEIIYEAGELDNFMDKKKNYLYVDVGGGSTEVIVYSNQQKVDSNSFQMGTVRLLVDAVKEDEEKRFKSWLKDISKDNNSFSIIASGGNINKIHKVLGKREREPISYDELKKLYDNLKSLSYEERIQSYKLNTYRADVIVPALKIFLSISKICKVNEIFVPKIGLSDGIIYHLFHEHQTSGILAKK</sequence>